<sequence length="178" mass="18809">MSAAYRQPRSLTIGRRSLLAATAGLVLLAGCASPAGPGAQPPSGQPPTHWSGRLSLRVEDSSTQSFAAMFDLRGAPEAGELTLTSPIGSTLAVLQWSPGEALLKNGNDVRRYASLNALIEAVTGAAIPVAALFGWLEGRDEPVTGWRPNLAQVTQGRLQATRESPQPLADLRIVFERQ</sequence>
<accession>A0ABT9S3I2</accession>
<keyword evidence="5" id="KW-0813">Transport</keyword>
<protein>
    <recommendedName>
        <fullName evidence="4">Outer-membrane lipoprotein LolB</fullName>
    </recommendedName>
</protein>
<evidence type="ECO:0000256" key="1">
    <source>
        <dbReference type="ARBA" id="ARBA00004459"/>
    </source>
</evidence>
<dbReference type="Gene3D" id="2.50.20.10">
    <property type="entry name" value="Lipoprotein localisation LolA/LolB/LppX"/>
    <property type="match status" value="1"/>
</dbReference>
<feature type="chain" id="PRO_5046864081" description="Outer-membrane lipoprotein LolB" evidence="13">
    <location>
        <begin position="35"/>
        <end position="178"/>
    </location>
</feature>
<dbReference type="SUPFAM" id="SSF89392">
    <property type="entry name" value="Prokaryotic lipoproteins and lipoprotein localization factors"/>
    <property type="match status" value="1"/>
</dbReference>
<keyword evidence="7" id="KW-0653">Protein transport</keyword>
<evidence type="ECO:0000256" key="11">
    <source>
        <dbReference type="ARBA" id="ARBA00023237"/>
    </source>
</evidence>
<evidence type="ECO:0000256" key="6">
    <source>
        <dbReference type="ARBA" id="ARBA00022729"/>
    </source>
</evidence>
<dbReference type="InterPro" id="IPR004565">
    <property type="entry name" value="OM_lipoprot_LolB"/>
</dbReference>
<keyword evidence="9" id="KW-0564">Palmitate</keyword>
<keyword evidence="8" id="KW-0472">Membrane</keyword>
<evidence type="ECO:0000256" key="7">
    <source>
        <dbReference type="ARBA" id="ARBA00022927"/>
    </source>
</evidence>
<comment type="similarity">
    <text evidence="2">Belongs to the LolB family.</text>
</comment>
<evidence type="ECO:0000313" key="15">
    <source>
        <dbReference type="Proteomes" id="UP001226867"/>
    </source>
</evidence>
<keyword evidence="10" id="KW-0143">Chaperone</keyword>
<dbReference type="EMBL" id="JAUSRO010000002">
    <property type="protein sequence ID" value="MDP9898443.1"/>
    <property type="molecule type" value="Genomic_DNA"/>
</dbReference>
<dbReference type="Proteomes" id="UP001226867">
    <property type="component" value="Unassembled WGS sequence"/>
</dbReference>
<name>A0ABT9S3I2_9BURK</name>
<evidence type="ECO:0000256" key="3">
    <source>
        <dbReference type="ARBA" id="ARBA00011245"/>
    </source>
</evidence>
<evidence type="ECO:0000256" key="8">
    <source>
        <dbReference type="ARBA" id="ARBA00023136"/>
    </source>
</evidence>
<dbReference type="PROSITE" id="PS51318">
    <property type="entry name" value="TAT"/>
    <property type="match status" value="1"/>
</dbReference>
<evidence type="ECO:0000256" key="12">
    <source>
        <dbReference type="ARBA" id="ARBA00023288"/>
    </source>
</evidence>
<evidence type="ECO:0000256" key="5">
    <source>
        <dbReference type="ARBA" id="ARBA00022448"/>
    </source>
</evidence>
<evidence type="ECO:0000256" key="10">
    <source>
        <dbReference type="ARBA" id="ARBA00023186"/>
    </source>
</evidence>
<comment type="subcellular location">
    <subcellularLocation>
        <location evidence="1">Cell outer membrane</location>
        <topology evidence="1">Lipid-anchor</topology>
    </subcellularLocation>
</comment>
<evidence type="ECO:0000256" key="4">
    <source>
        <dbReference type="ARBA" id="ARBA00016202"/>
    </source>
</evidence>
<dbReference type="PROSITE" id="PS51257">
    <property type="entry name" value="PROKAR_LIPOPROTEIN"/>
    <property type="match status" value="1"/>
</dbReference>
<dbReference type="InterPro" id="IPR029046">
    <property type="entry name" value="LolA/LolB/LppX"/>
</dbReference>
<keyword evidence="15" id="KW-1185">Reference proteome</keyword>
<keyword evidence="6 13" id="KW-0732">Signal</keyword>
<evidence type="ECO:0000256" key="13">
    <source>
        <dbReference type="SAM" id="SignalP"/>
    </source>
</evidence>
<dbReference type="InterPro" id="IPR006311">
    <property type="entry name" value="TAT_signal"/>
</dbReference>
<reference evidence="14 15" key="1">
    <citation type="submission" date="2023-07" db="EMBL/GenBank/DDBJ databases">
        <title>Sorghum-associated microbial communities from plants grown in Nebraska, USA.</title>
        <authorList>
            <person name="Schachtman D."/>
        </authorList>
    </citation>
    <scope>NUCLEOTIDE SEQUENCE [LARGE SCALE GENOMIC DNA]</scope>
    <source>
        <strain evidence="14 15">DS1607</strain>
    </source>
</reference>
<organism evidence="14 15">
    <name type="scientific">Variovorax ginsengisoli</name>
    <dbReference type="NCBI Taxonomy" id="363844"/>
    <lineage>
        <taxon>Bacteria</taxon>
        <taxon>Pseudomonadati</taxon>
        <taxon>Pseudomonadota</taxon>
        <taxon>Betaproteobacteria</taxon>
        <taxon>Burkholderiales</taxon>
        <taxon>Comamonadaceae</taxon>
        <taxon>Variovorax</taxon>
    </lineage>
</organism>
<keyword evidence="11" id="KW-0998">Cell outer membrane</keyword>
<comment type="subunit">
    <text evidence="3">Monomer.</text>
</comment>
<evidence type="ECO:0000313" key="14">
    <source>
        <dbReference type="EMBL" id="MDP9898443.1"/>
    </source>
</evidence>
<evidence type="ECO:0000256" key="9">
    <source>
        <dbReference type="ARBA" id="ARBA00023139"/>
    </source>
</evidence>
<proteinExistence type="inferred from homology"/>
<gene>
    <name evidence="14" type="ORF">J2W36_000678</name>
</gene>
<feature type="signal peptide" evidence="13">
    <location>
        <begin position="1"/>
        <end position="34"/>
    </location>
</feature>
<keyword evidence="12 14" id="KW-0449">Lipoprotein</keyword>
<comment type="caution">
    <text evidence="14">The sequence shown here is derived from an EMBL/GenBank/DDBJ whole genome shotgun (WGS) entry which is preliminary data.</text>
</comment>
<dbReference type="Pfam" id="PF03550">
    <property type="entry name" value="LolB"/>
    <property type="match status" value="1"/>
</dbReference>
<evidence type="ECO:0000256" key="2">
    <source>
        <dbReference type="ARBA" id="ARBA00009696"/>
    </source>
</evidence>
<dbReference type="RefSeq" id="WP_307688261.1">
    <property type="nucleotide sequence ID" value="NZ_JAUSRO010000002.1"/>
</dbReference>